<dbReference type="GO" id="GO:0051082">
    <property type="term" value="F:unfolded protein binding"/>
    <property type="evidence" value="ECO:0007669"/>
    <property type="project" value="InterPro"/>
</dbReference>
<organism evidence="5 6">
    <name type="scientific">Rhynchospora pubera</name>
    <dbReference type="NCBI Taxonomy" id="906938"/>
    <lineage>
        <taxon>Eukaryota</taxon>
        <taxon>Viridiplantae</taxon>
        <taxon>Streptophyta</taxon>
        <taxon>Embryophyta</taxon>
        <taxon>Tracheophyta</taxon>
        <taxon>Spermatophyta</taxon>
        <taxon>Magnoliopsida</taxon>
        <taxon>Liliopsida</taxon>
        <taxon>Poales</taxon>
        <taxon>Cyperaceae</taxon>
        <taxon>Cyperoideae</taxon>
        <taxon>Rhynchosporeae</taxon>
        <taxon>Rhynchospora</taxon>
    </lineage>
</organism>
<evidence type="ECO:0000313" key="5">
    <source>
        <dbReference type="EMBL" id="KAJ4783485.1"/>
    </source>
</evidence>
<comment type="similarity">
    <text evidence="1">Belongs to the heat shock protein 90 family.</text>
</comment>
<gene>
    <name evidence="5" type="ORF">LUZ62_034731</name>
    <name evidence="4" type="ORF">LUZ62_059436</name>
</gene>
<dbReference type="PANTHER" id="PTHR11528">
    <property type="entry name" value="HEAT SHOCK PROTEIN 90 FAMILY MEMBER"/>
    <property type="match status" value="1"/>
</dbReference>
<keyword evidence="2" id="KW-0143">Chaperone</keyword>
<evidence type="ECO:0000256" key="1">
    <source>
        <dbReference type="ARBA" id="ARBA00008239"/>
    </source>
</evidence>
<dbReference type="GO" id="GO:0016887">
    <property type="term" value="F:ATP hydrolysis activity"/>
    <property type="evidence" value="ECO:0007669"/>
    <property type="project" value="InterPro"/>
</dbReference>
<dbReference type="GO" id="GO:0005524">
    <property type="term" value="F:ATP binding"/>
    <property type="evidence" value="ECO:0007669"/>
    <property type="project" value="InterPro"/>
</dbReference>
<evidence type="ECO:0000313" key="4">
    <source>
        <dbReference type="EMBL" id="KAJ4775179.1"/>
    </source>
</evidence>
<dbReference type="Proteomes" id="UP001140206">
    <property type="component" value="Chromosome 2"/>
</dbReference>
<dbReference type="GO" id="GO:0140662">
    <property type="term" value="F:ATP-dependent protein folding chaperone"/>
    <property type="evidence" value="ECO:0007669"/>
    <property type="project" value="InterPro"/>
</dbReference>
<dbReference type="AlphaFoldDB" id="A0AAV8EQ19"/>
<keyword evidence="5" id="KW-0346">Stress response</keyword>
<dbReference type="InterPro" id="IPR037196">
    <property type="entry name" value="HSP90_C"/>
</dbReference>
<feature type="region of interest" description="Disordered" evidence="3">
    <location>
        <begin position="79"/>
        <end position="104"/>
    </location>
</feature>
<evidence type="ECO:0000256" key="3">
    <source>
        <dbReference type="SAM" id="MobiDB-lite"/>
    </source>
</evidence>
<keyword evidence="6" id="KW-1185">Reference proteome</keyword>
<evidence type="ECO:0000313" key="6">
    <source>
        <dbReference type="Proteomes" id="UP001140206"/>
    </source>
</evidence>
<dbReference type="Pfam" id="PF00183">
    <property type="entry name" value="HSP90"/>
    <property type="match status" value="1"/>
</dbReference>
<protein>
    <submittedName>
        <fullName evidence="5">Heat shock protein 90</fullName>
    </submittedName>
</protein>
<name>A0AAV8EQ19_9POAL</name>
<dbReference type="EMBL" id="JAMFTS010000003">
    <property type="protein sequence ID" value="KAJ4775179.1"/>
    <property type="molecule type" value="Genomic_DNA"/>
</dbReference>
<evidence type="ECO:0000256" key="2">
    <source>
        <dbReference type="ARBA" id="ARBA00023186"/>
    </source>
</evidence>
<dbReference type="Gene3D" id="1.20.120.790">
    <property type="entry name" value="Heat shock protein 90, C-terminal domain"/>
    <property type="match status" value="1"/>
</dbReference>
<dbReference type="Proteomes" id="UP001140206">
    <property type="component" value="Chromosome 3"/>
</dbReference>
<comment type="caution">
    <text evidence="5">The sequence shown here is derived from an EMBL/GenBank/DDBJ whole genome shotgun (WGS) entry which is preliminary data.</text>
</comment>
<accession>A0AAV8EQ19</accession>
<dbReference type="InterPro" id="IPR001404">
    <property type="entry name" value="Hsp90_fam"/>
</dbReference>
<reference evidence="5" key="1">
    <citation type="submission" date="2022-08" db="EMBL/GenBank/DDBJ databases">
        <authorList>
            <person name="Marques A."/>
        </authorList>
    </citation>
    <scope>NUCLEOTIDE SEQUENCE</scope>
    <source>
        <strain evidence="5">RhyPub2mFocal</strain>
        <tissue evidence="5">Leaves</tissue>
    </source>
</reference>
<dbReference type="SUPFAM" id="SSF110942">
    <property type="entry name" value="HSP90 C-terminal domain"/>
    <property type="match status" value="1"/>
</dbReference>
<feature type="compositionally biased region" description="Acidic residues" evidence="3">
    <location>
        <begin position="79"/>
        <end position="95"/>
    </location>
</feature>
<proteinExistence type="inferred from homology"/>
<sequence>MGSYMTSRKTMEINPENGIMEELRKRAEADKNDKSVKDLVLLLYETALLTSGFSLEDPNTFAGRIHRMLKLGLNIDEDDAAEDDADMPSLEEDGHEESKMEEVD</sequence>
<dbReference type="EMBL" id="JAMFTS010000002">
    <property type="protein sequence ID" value="KAJ4783485.1"/>
    <property type="molecule type" value="Genomic_DNA"/>
</dbReference>